<dbReference type="KEGG" id="cpat:CLPA_c12520"/>
<dbReference type="AlphaFoldDB" id="A0A0H3J3F3"/>
<dbReference type="Gene3D" id="3.40.50.1400">
    <property type="match status" value="2"/>
</dbReference>
<keyword evidence="2" id="KW-0479">Metal-binding</keyword>
<dbReference type="EMBL" id="JPGY02000001">
    <property type="protein sequence ID" value="KRU12653.1"/>
    <property type="molecule type" value="Genomic_DNA"/>
</dbReference>
<evidence type="ECO:0000313" key="6">
    <source>
        <dbReference type="Proteomes" id="UP000030905"/>
    </source>
</evidence>
<dbReference type="GO" id="GO:0046872">
    <property type="term" value="F:metal ion binding"/>
    <property type="evidence" value="ECO:0007669"/>
    <property type="project" value="UniProtKB-KW"/>
</dbReference>
<evidence type="ECO:0000256" key="1">
    <source>
        <dbReference type="PIRSR" id="PIRSR033579-1"/>
    </source>
</evidence>
<feature type="binding site" evidence="2">
    <location>
        <position position="218"/>
    </location>
    <ligand>
        <name>Co(2+)</name>
        <dbReference type="ChEBI" id="CHEBI:48828"/>
    </ligand>
</feature>
<gene>
    <name evidence="3" type="primary">cbiK</name>
    <name evidence="3" type="ORF">CLPA_c12520</name>
    <name evidence="4" type="ORF">CP6013_01901</name>
</gene>
<name>A0A0H3J3F3_CLOPA</name>
<dbReference type="SUPFAM" id="SSF53800">
    <property type="entry name" value="Chelatase"/>
    <property type="match status" value="1"/>
</dbReference>
<evidence type="ECO:0000313" key="4">
    <source>
        <dbReference type="EMBL" id="KRU12653.1"/>
    </source>
</evidence>
<keyword evidence="6" id="KW-1185">Reference proteome</keyword>
<dbReference type="EMBL" id="CP009268">
    <property type="protein sequence ID" value="AJA51340.1"/>
    <property type="molecule type" value="Genomic_DNA"/>
</dbReference>
<dbReference type="KEGG" id="cpae:CPAST_c12520"/>
<proteinExistence type="predicted"/>
<feature type="binding site" evidence="2">
    <location>
        <position position="186"/>
    </location>
    <ligand>
        <name>Co(2+)</name>
        <dbReference type="ChEBI" id="CHEBI:48828"/>
    </ligand>
</feature>
<protein>
    <submittedName>
        <fullName evidence="3">Sirohydrochlorin cobaltochelatase</fullName>
        <ecNumber evidence="3">4.99.1.3</ecNumber>
    </submittedName>
</protein>
<reference evidence="4" key="2">
    <citation type="submission" date="2015-10" db="EMBL/GenBank/DDBJ databases">
        <title>Improved Draft Genome Sequence of Clostridium pasteurianum Strain ATCC 6013 (DSM 525) Using a Hybrid Next-Generation Sequencing Approach.</title>
        <authorList>
            <person name="Pyne M.E."/>
            <person name="Utturkar S.M."/>
            <person name="Brown S.D."/>
            <person name="Moo-Young M."/>
            <person name="Chung D.A."/>
            <person name="Chou P.C."/>
        </authorList>
    </citation>
    <scope>NUCLEOTIDE SEQUENCE</scope>
    <source>
        <strain evidence="4">ATCC 6013</strain>
    </source>
</reference>
<evidence type="ECO:0000313" key="5">
    <source>
        <dbReference type="Proteomes" id="UP000028042"/>
    </source>
</evidence>
<feature type="binding site" evidence="2">
    <location>
        <position position="155"/>
    </location>
    <ligand>
        <name>Co(2+)</name>
        <dbReference type="ChEBI" id="CHEBI:48828"/>
    </ligand>
</feature>
<dbReference type="GeneID" id="93073436"/>
<sequence length="281" mass="32047">MQKKRDKVILVVSFGTTYEKTRKLTIESIEKCIEDGFKDYDIKRAFTSHMIIKSLKKRDGYIVDTPEEALSKIAEEGYKEVIVQSLHIIPGVEYDYVCNVVESYRQKDIFDKIELGRPILYFKGDGSELYDDYSVVVEALKCQLPKEGVTVFMGHGTTHPANSCYACLQMVFRDHQINNVYVGTVEGYPSLDNIVNTLKTDGVEEVTLMPLMVVAGDHCNNDMASEEEDSWKKVLEKEGFKVNLYMHGLGENPLFREIFVKHVEDAITDRYKNIGVTKKGN</sequence>
<evidence type="ECO:0000256" key="2">
    <source>
        <dbReference type="PIRSR" id="PIRSR033579-3"/>
    </source>
</evidence>
<dbReference type="CDD" id="cd03412">
    <property type="entry name" value="CbiK_N"/>
    <property type="match status" value="1"/>
</dbReference>
<accession>A0A0H3J3F3</accession>
<reference evidence="3 6" key="1">
    <citation type="journal article" date="2015" name="Genome Announc.">
        <title>Complete Genome Sequence of the Nitrogen-Fixing and Solvent-Producing Clostridium pasteurianum DSM 525.</title>
        <authorList>
            <person name="Poehlein A."/>
            <person name="Grosse-Honebrink A."/>
            <person name="Zhang Y."/>
            <person name="Minton N.P."/>
            <person name="Daniel R."/>
        </authorList>
    </citation>
    <scope>NUCLEOTIDE SEQUENCE [LARGE SCALE GENOMIC DNA]</scope>
    <source>
        <strain evidence="3">DSM 525</strain>
        <strain evidence="6">DSM 525 / ATCC 6013</strain>
    </source>
</reference>
<dbReference type="EC" id="4.99.1.3" evidence="3"/>
<organism evidence="3 6">
    <name type="scientific">Clostridium pasteurianum DSM 525 = ATCC 6013</name>
    <dbReference type="NCBI Taxonomy" id="1262449"/>
    <lineage>
        <taxon>Bacteria</taxon>
        <taxon>Bacillati</taxon>
        <taxon>Bacillota</taxon>
        <taxon>Clostridia</taxon>
        <taxon>Eubacteriales</taxon>
        <taxon>Clostridiaceae</taxon>
        <taxon>Clostridium</taxon>
    </lineage>
</organism>
<dbReference type="PATRIC" id="fig|1262449.3.peg.2672"/>
<evidence type="ECO:0000313" key="3">
    <source>
        <dbReference type="EMBL" id="AJA51340.1"/>
    </source>
</evidence>
<dbReference type="eggNOG" id="COG4822">
    <property type="taxonomic scope" value="Bacteria"/>
</dbReference>
<dbReference type="CDD" id="cd03413">
    <property type="entry name" value="CbiK_C"/>
    <property type="match status" value="1"/>
</dbReference>
<dbReference type="Pfam" id="PF06180">
    <property type="entry name" value="CbiK"/>
    <property type="match status" value="1"/>
</dbReference>
<dbReference type="PIRSF" id="PIRSF033579">
    <property type="entry name" value="Anaer_Co_chel"/>
    <property type="match status" value="1"/>
</dbReference>
<reference evidence="4 5" key="3">
    <citation type="journal article" name="Genome Announc.">
        <title>Improved Draft Genome Sequence of Clostridium pasteurianum Strain ATCC 6013 (DSM 525) Using a Hybrid Next-Generation Sequencing Approach.</title>
        <authorList>
            <person name="Pyne M.E."/>
            <person name="Utturkar S."/>
            <person name="Brown S.D."/>
            <person name="Moo-Young M."/>
            <person name="Chung D.A."/>
            <person name="Chou C.P."/>
        </authorList>
    </citation>
    <scope>NUCLEOTIDE SEQUENCE [LARGE SCALE GENOMIC DNA]</scope>
    <source>
        <strain evidence="4 5">ATCC 6013</strain>
    </source>
</reference>
<dbReference type="InterPro" id="IPR010388">
    <property type="entry name" value="Anaerobic_Co-chelatase"/>
</dbReference>
<dbReference type="Proteomes" id="UP000030905">
    <property type="component" value="Chromosome"/>
</dbReference>
<feature type="active site" description="Proton acceptor" evidence="1">
    <location>
        <position position="155"/>
    </location>
</feature>
<dbReference type="RefSeq" id="WP_003446116.1">
    <property type="nucleotide sequence ID" value="NZ_ANZB01000009.1"/>
</dbReference>
<keyword evidence="3" id="KW-0456">Lyase</keyword>
<dbReference type="GO" id="GO:0016852">
    <property type="term" value="F:sirohydrochlorin cobaltochelatase activity"/>
    <property type="evidence" value="ECO:0007669"/>
    <property type="project" value="UniProtKB-EC"/>
</dbReference>
<keyword evidence="2" id="KW-0170">Cobalt</keyword>
<dbReference type="Proteomes" id="UP000028042">
    <property type="component" value="Unassembled WGS sequence"/>
</dbReference>
<dbReference type="GO" id="GO:0019251">
    <property type="term" value="P:anaerobic cobalamin biosynthetic process"/>
    <property type="evidence" value="ECO:0007669"/>
    <property type="project" value="InterPro"/>
</dbReference>